<dbReference type="Proteomes" id="UP000248132">
    <property type="component" value="Unassembled WGS sequence"/>
</dbReference>
<sequence>MEKLAAIRGLTVSDIVREFVEKGLAVDGYKNDIDFITEIIHRELKEVLEPQVNRIVKLLMKIGKASAGTMYSNLKLIQLVTDEDEQAYFEMVNKSLRLGVEYMKKKDMELDSYLNNASGVLSDSERLK</sequence>
<evidence type="ECO:0000313" key="2">
    <source>
        <dbReference type="Proteomes" id="UP000248132"/>
    </source>
</evidence>
<gene>
    <name evidence="1" type="ORF">LY28_03512</name>
</gene>
<organism evidence="1 2">
    <name type="scientific">Ruminiclostridium sufflavum DSM 19573</name>
    <dbReference type="NCBI Taxonomy" id="1121337"/>
    <lineage>
        <taxon>Bacteria</taxon>
        <taxon>Bacillati</taxon>
        <taxon>Bacillota</taxon>
        <taxon>Clostridia</taxon>
        <taxon>Eubacteriales</taxon>
        <taxon>Oscillospiraceae</taxon>
        <taxon>Ruminiclostridium</taxon>
    </lineage>
</organism>
<comment type="caution">
    <text evidence="1">The sequence shown here is derived from an EMBL/GenBank/DDBJ whole genome shotgun (WGS) entry which is preliminary data.</text>
</comment>
<proteinExistence type="predicted"/>
<evidence type="ECO:0000313" key="1">
    <source>
        <dbReference type="EMBL" id="PYG84891.1"/>
    </source>
</evidence>
<dbReference type="AlphaFoldDB" id="A0A318XG99"/>
<evidence type="ECO:0008006" key="3">
    <source>
        <dbReference type="Google" id="ProtNLM"/>
    </source>
</evidence>
<keyword evidence="2" id="KW-1185">Reference proteome</keyword>
<protein>
    <recommendedName>
        <fullName evidence="3">Ribbon-helix-helix protein CopG domain-containing protein</fullName>
    </recommendedName>
</protein>
<dbReference type="EMBL" id="QKMR01000029">
    <property type="protein sequence ID" value="PYG84891.1"/>
    <property type="molecule type" value="Genomic_DNA"/>
</dbReference>
<accession>A0A318XG99</accession>
<name>A0A318XG99_9FIRM</name>
<reference evidence="1 2" key="1">
    <citation type="submission" date="2018-06" db="EMBL/GenBank/DDBJ databases">
        <title>Genomic Encyclopedia of Type Strains, Phase I: the one thousand microbial genomes (KMG-I) project.</title>
        <authorList>
            <person name="Kyrpides N."/>
        </authorList>
    </citation>
    <scope>NUCLEOTIDE SEQUENCE [LARGE SCALE GENOMIC DNA]</scope>
    <source>
        <strain evidence="1 2">DSM 19573</strain>
    </source>
</reference>